<dbReference type="HOGENOM" id="CLU_3323230_0_0_3"/>
<evidence type="ECO:0000313" key="1">
    <source>
        <dbReference type="EMBL" id="ABW28215.1"/>
    </source>
</evidence>
<dbReference type="KEGG" id="amr:AM1_3219"/>
<organism evidence="1 2">
    <name type="scientific">Acaryochloris marina (strain MBIC 11017)</name>
    <dbReference type="NCBI Taxonomy" id="329726"/>
    <lineage>
        <taxon>Bacteria</taxon>
        <taxon>Bacillati</taxon>
        <taxon>Cyanobacteriota</taxon>
        <taxon>Cyanophyceae</taxon>
        <taxon>Acaryochloridales</taxon>
        <taxon>Acaryochloridaceae</taxon>
        <taxon>Acaryochloris</taxon>
    </lineage>
</organism>
<dbReference type="EMBL" id="CP000828">
    <property type="protein sequence ID" value="ABW28215.1"/>
    <property type="molecule type" value="Genomic_DNA"/>
</dbReference>
<sequence length="38" mass="4335">MAAFGDANYEVEDREVNPCQIWLWNSSSNSFRAKTPSI</sequence>
<gene>
    <name evidence="1" type="ordered locus">AM1_3219</name>
</gene>
<accession>B0CFR1</accession>
<dbReference type="AlphaFoldDB" id="B0CFR1"/>
<dbReference type="Proteomes" id="UP000000268">
    <property type="component" value="Chromosome"/>
</dbReference>
<dbReference type="STRING" id="329726.AM1_3219"/>
<evidence type="ECO:0000313" key="2">
    <source>
        <dbReference type="Proteomes" id="UP000000268"/>
    </source>
</evidence>
<name>B0CFR1_ACAM1</name>
<reference evidence="1 2" key="1">
    <citation type="journal article" date="2008" name="Proc. Natl. Acad. Sci. U.S.A.">
        <title>Niche adaptation and genome expansion in the chlorophyll d-producing cyanobacterium Acaryochloris marina.</title>
        <authorList>
            <person name="Swingley W.D."/>
            <person name="Chen M."/>
            <person name="Cheung P.C."/>
            <person name="Conrad A.L."/>
            <person name="Dejesa L.C."/>
            <person name="Hao J."/>
            <person name="Honchak B.M."/>
            <person name="Karbach L.E."/>
            <person name="Kurdoglu A."/>
            <person name="Lahiri S."/>
            <person name="Mastrian S.D."/>
            <person name="Miyashita H."/>
            <person name="Page L."/>
            <person name="Ramakrishna P."/>
            <person name="Satoh S."/>
            <person name="Sattley W.M."/>
            <person name="Shimada Y."/>
            <person name="Taylor H.L."/>
            <person name="Tomo T."/>
            <person name="Tsuchiya T."/>
            <person name="Wang Z.T."/>
            <person name="Raymond J."/>
            <person name="Mimuro M."/>
            <person name="Blankenship R.E."/>
            <person name="Touchman J.W."/>
        </authorList>
    </citation>
    <scope>NUCLEOTIDE SEQUENCE [LARGE SCALE GENOMIC DNA]</scope>
    <source>
        <strain evidence="2">MBIC 11017</strain>
    </source>
</reference>
<proteinExistence type="predicted"/>
<keyword evidence="2" id="KW-1185">Reference proteome</keyword>
<protein>
    <submittedName>
        <fullName evidence="1">Uncharacterized protein</fullName>
    </submittedName>
</protein>